<dbReference type="EMBL" id="JARPUR010000001">
    <property type="protein sequence ID" value="KAK4887818.1"/>
    <property type="molecule type" value="Genomic_DNA"/>
</dbReference>
<keyword evidence="1" id="KW-0812">Transmembrane</keyword>
<feature type="transmembrane region" description="Helical" evidence="1">
    <location>
        <begin position="85"/>
        <end position="105"/>
    </location>
</feature>
<keyword evidence="3" id="KW-1185">Reference proteome</keyword>
<evidence type="ECO:0000313" key="3">
    <source>
        <dbReference type="Proteomes" id="UP001353858"/>
    </source>
</evidence>
<name>A0AAN7SRT5_9COLE</name>
<reference evidence="3" key="1">
    <citation type="submission" date="2023-01" db="EMBL/GenBank/DDBJ databases">
        <title>Key to firefly adult light organ development and bioluminescence: homeobox transcription factors regulate luciferase expression and transportation to peroxisome.</title>
        <authorList>
            <person name="Fu X."/>
        </authorList>
    </citation>
    <scope>NUCLEOTIDE SEQUENCE [LARGE SCALE GENOMIC DNA]</scope>
</reference>
<proteinExistence type="predicted"/>
<sequence length="156" mass="18001">MIVQKCCFCCNLKYGFYTWAILNFLIRVSCASMAHFRKLSVVTLNQVQLSRNMLSGSAFGWFLGTALIVLIALKGIVEKRSMLIYPYIVVLVVEILVFLAVTIHLCMVLTVWYLINFFVVGIINTYTIICLISVYQHVRQMEKNQRQTENLEFKTV</sequence>
<feature type="transmembrane region" description="Helical" evidence="1">
    <location>
        <begin position="111"/>
        <end position="135"/>
    </location>
</feature>
<accession>A0AAN7SRT5</accession>
<organism evidence="2 3">
    <name type="scientific">Aquatica leii</name>
    <dbReference type="NCBI Taxonomy" id="1421715"/>
    <lineage>
        <taxon>Eukaryota</taxon>
        <taxon>Metazoa</taxon>
        <taxon>Ecdysozoa</taxon>
        <taxon>Arthropoda</taxon>
        <taxon>Hexapoda</taxon>
        <taxon>Insecta</taxon>
        <taxon>Pterygota</taxon>
        <taxon>Neoptera</taxon>
        <taxon>Endopterygota</taxon>
        <taxon>Coleoptera</taxon>
        <taxon>Polyphaga</taxon>
        <taxon>Elateriformia</taxon>
        <taxon>Elateroidea</taxon>
        <taxon>Lampyridae</taxon>
        <taxon>Luciolinae</taxon>
        <taxon>Aquatica</taxon>
    </lineage>
</organism>
<protein>
    <submittedName>
        <fullName evidence="2">Uncharacterized protein</fullName>
    </submittedName>
</protein>
<feature type="transmembrane region" description="Helical" evidence="1">
    <location>
        <begin position="54"/>
        <end position="73"/>
    </location>
</feature>
<gene>
    <name evidence="2" type="ORF">RN001_004089</name>
</gene>
<dbReference type="AlphaFoldDB" id="A0AAN7SRT5"/>
<keyword evidence="1" id="KW-0472">Membrane</keyword>
<dbReference type="Proteomes" id="UP001353858">
    <property type="component" value="Unassembled WGS sequence"/>
</dbReference>
<feature type="transmembrane region" description="Helical" evidence="1">
    <location>
        <begin position="12"/>
        <end position="34"/>
    </location>
</feature>
<evidence type="ECO:0000313" key="2">
    <source>
        <dbReference type="EMBL" id="KAK4887818.1"/>
    </source>
</evidence>
<evidence type="ECO:0000256" key="1">
    <source>
        <dbReference type="SAM" id="Phobius"/>
    </source>
</evidence>
<comment type="caution">
    <text evidence="2">The sequence shown here is derived from an EMBL/GenBank/DDBJ whole genome shotgun (WGS) entry which is preliminary data.</text>
</comment>
<keyword evidence="1" id="KW-1133">Transmembrane helix</keyword>